<dbReference type="EMBL" id="CAACYD010000006">
    <property type="protein sequence ID" value="VFA88260.1"/>
    <property type="molecule type" value="Genomic_DNA"/>
</dbReference>
<dbReference type="GeneID" id="60749813"/>
<dbReference type="Proteomes" id="UP000360750">
    <property type="component" value="Unassembled WGS sequence"/>
</dbReference>
<keyword evidence="1" id="KW-0378">Hydrolase</keyword>
<dbReference type="RefSeq" id="WP_131734063.1">
    <property type="nucleotide sequence ID" value="NZ_CAACYD010000006.1"/>
</dbReference>
<dbReference type="SUPFAM" id="SSF53474">
    <property type="entry name" value="alpha/beta-Hydrolases"/>
    <property type="match status" value="1"/>
</dbReference>
<dbReference type="AlphaFoldDB" id="A0ABD7V227"/>
<evidence type="ECO:0000313" key="2">
    <source>
        <dbReference type="Proteomes" id="UP000360750"/>
    </source>
</evidence>
<dbReference type="GO" id="GO:0016787">
    <property type="term" value="F:hydrolase activity"/>
    <property type="evidence" value="ECO:0007669"/>
    <property type="project" value="UniProtKB-KW"/>
</dbReference>
<comment type="caution">
    <text evidence="1">The sequence shown here is derived from an EMBL/GenBank/DDBJ whole genome shotgun (WGS) entry which is preliminary data.</text>
</comment>
<organism evidence="1 2">
    <name type="scientific">Gordonia paraffinivorans</name>
    <dbReference type="NCBI Taxonomy" id="175628"/>
    <lineage>
        <taxon>Bacteria</taxon>
        <taxon>Bacillati</taxon>
        <taxon>Actinomycetota</taxon>
        <taxon>Actinomycetes</taxon>
        <taxon>Mycobacteriales</taxon>
        <taxon>Gordoniaceae</taxon>
        <taxon>Gordonia</taxon>
    </lineage>
</organism>
<proteinExistence type="predicted"/>
<reference evidence="1 2" key="1">
    <citation type="submission" date="2019-02" db="EMBL/GenBank/DDBJ databases">
        <authorList>
            <consortium name="Pathogen Informatics"/>
        </authorList>
    </citation>
    <scope>NUCLEOTIDE SEQUENCE [LARGE SCALE GENOMIC DNA]</scope>
    <source>
        <strain evidence="1 2">3012STDY6756503</strain>
    </source>
</reference>
<accession>A0ABD7V227</accession>
<dbReference type="Gene3D" id="3.40.50.1820">
    <property type="entry name" value="alpha/beta hydrolase"/>
    <property type="match status" value="1"/>
</dbReference>
<dbReference type="InterPro" id="IPR029058">
    <property type="entry name" value="AB_hydrolase_fold"/>
</dbReference>
<sequence length="241" mass="25129">MSTWVEPAGILARGTVIVLTGRGETASAYQRFARRISADAYRVRIVEVDESLAPESTRAAIDEIVAGGDAPEPRILVGSDTGAALAATLVDDVPVDAAVLAGIALPTASAAVPVAAAETALSWDDEIEARSACPAHRKVLTTDERFRRGALSVPLTPDLSVVPPSKPTLVIHGTDDPVTPADQVVGAFSGRPRTRVRTVVGGRHDILNDVSHRSVAATIVLFLESLKLGADLPDIVRVPGA</sequence>
<name>A0ABD7V227_9ACTN</name>
<gene>
    <name evidence="1" type="ORF">NCTC8139_01803</name>
</gene>
<protein>
    <submittedName>
        <fullName evidence="1">Alpha/beta hydrolase family</fullName>
    </submittedName>
</protein>
<evidence type="ECO:0000313" key="1">
    <source>
        <dbReference type="EMBL" id="VFA88260.1"/>
    </source>
</evidence>